<evidence type="ECO:0000313" key="3">
    <source>
        <dbReference type="Proteomes" id="UP001215598"/>
    </source>
</evidence>
<protein>
    <submittedName>
        <fullName evidence="1">Uncharacterized protein</fullName>
    </submittedName>
</protein>
<organism evidence="1 3">
    <name type="scientific">Mycena metata</name>
    <dbReference type="NCBI Taxonomy" id="1033252"/>
    <lineage>
        <taxon>Eukaryota</taxon>
        <taxon>Fungi</taxon>
        <taxon>Dikarya</taxon>
        <taxon>Basidiomycota</taxon>
        <taxon>Agaricomycotina</taxon>
        <taxon>Agaricomycetes</taxon>
        <taxon>Agaricomycetidae</taxon>
        <taxon>Agaricales</taxon>
        <taxon>Marasmiineae</taxon>
        <taxon>Mycenaceae</taxon>
        <taxon>Mycena</taxon>
    </lineage>
</organism>
<sequence length="117" mass="13052">MSKSKLKFINAGLEFRTGLVSSNRLEFTMRLKLCEGWFKFSRADRTTELTSVFAQLRRHNKAANQNFTCLANDAVLVLVCGVACFPASSSYRSKSSRDEIKMAILTNILLPPQSGSL</sequence>
<dbReference type="Proteomes" id="UP001215598">
    <property type="component" value="Unassembled WGS sequence"/>
</dbReference>
<accession>A0AAD7HBP2</accession>
<dbReference type="EMBL" id="JARKIB010000029">
    <property type="protein sequence ID" value="KAJ7763707.1"/>
    <property type="molecule type" value="Genomic_DNA"/>
</dbReference>
<reference evidence="1" key="1">
    <citation type="submission" date="2023-03" db="EMBL/GenBank/DDBJ databases">
        <title>Massive genome expansion in bonnet fungi (Mycena s.s.) driven by repeated elements and novel gene families across ecological guilds.</title>
        <authorList>
            <consortium name="Lawrence Berkeley National Laboratory"/>
            <person name="Harder C.B."/>
            <person name="Miyauchi S."/>
            <person name="Viragh M."/>
            <person name="Kuo A."/>
            <person name="Thoen E."/>
            <person name="Andreopoulos B."/>
            <person name="Lu D."/>
            <person name="Skrede I."/>
            <person name="Drula E."/>
            <person name="Henrissat B."/>
            <person name="Morin E."/>
            <person name="Kohler A."/>
            <person name="Barry K."/>
            <person name="LaButti K."/>
            <person name="Morin E."/>
            <person name="Salamov A."/>
            <person name="Lipzen A."/>
            <person name="Mereny Z."/>
            <person name="Hegedus B."/>
            <person name="Baldrian P."/>
            <person name="Stursova M."/>
            <person name="Weitz H."/>
            <person name="Taylor A."/>
            <person name="Grigoriev I.V."/>
            <person name="Nagy L.G."/>
            <person name="Martin F."/>
            <person name="Kauserud H."/>
        </authorList>
    </citation>
    <scope>NUCLEOTIDE SEQUENCE</scope>
    <source>
        <strain evidence="1">CBHHK182m</strain>
    </source>
</reference>
<comment type="caution">
    <text evidence="1">The sequence shown here is derived from an EMBL/GenBank/DDBJ whole genome shotgun (WGS) entry which is preliminary data.</text>
</comment>
<dbReference type="AlphaFoldDB" id="A0AAD7HBP2"/>
<evidence type="ECO:0000313" key="2">
    <source>
        <dbReference type="EMBL" id="KAJ7763707.1"/>
    </source>
</evidence>
<dbReference type="EMBL" id="JARKIB010000291">
    <property type="protein sequence ID" value="KAJ7716461.1"/>
    <property type="molecule type" value="Genomic_DNA"/>
</dbReference>
<proteinExistence type="predicted"/>
<evidence type="ECO:0000313" key="1">
    <source>
        <dbReference type="EMBL" id="KAJ7716461.1"/>
    </source>
</evidence>
<gene>
    <name evidence="2" type="ORF">B0H16DRAFT_1454973</name>
    <name evidence="1" type="ORF">B0H16DRAFT_1476756</name>
</gene>
<name>A0AAD7HBP2_9AGAR</name>
<keyword evidence="3" id="KW-1185">Reference proteome</keyword>